<feature type="domain" description="ATP-grasp" evidence="4">
    <location>
        <begin position="545"/>
        <end position="779"/>
    </location>
</feature>
<dbReference type="GO" id="GO:0046872">
    <property type="term" value="F:metal ion binding"/>
    <property type="evidence" value="ECO:0007669"/>
    <property type="project" value="InterPro"/>
</dbReference>
<dbReference type="PANTHER" id="PTHR23132:SF23">
    <property type="entry name" value="D-ALANINE--D-ALANINE LIGASE B"/>
    <property type="match status" value="1"/>
</dbReference>
<reference evidence="5 6" key="1">
    <citation type="submission" date="2006-10" db="EMBL/GenBank/DDBJ databases">
        <title>The Genome Sequence of Batrachochytrium dendrobatidis JEL423.</title>
        <authorList>
            <consortium name="The Broad Institute Genome Sequencing Platform"/>
            <person name="Birren B."/>
            <person name="Lander E."/>
            <person name="Galagan J."/>
            <person name="Cuomo C."/>
            <person name="Devon K."/>
            <person name="Jaffe D."/>
            <person name="Butler J."/>
            <person name="Alvarez P."/>
            <person name="Gnerre S."/>
            <person name="Grabherr M."/>
            <person name="Kleber M."/>
            <person name="Mauceli E."/>
            <person name="Brockman W."/>
            <person name="Young S."/>
            <person name="LaButti K."/>
            <person name="Sykes S."/>
            <person name="DeCaprio D."/>
            <person name="Crawford M."/>
            <person name="Koehrsen M."/>
            <person name="Engels R."/>
            <person name="Montgomery P."/>
            <person name="Pearson M."/>
            <person name="Howarth C."/>
            <person name="Larson L."/>
            <person name="White J."/>
            <person name="O'Leary S."/>
            <person name="Kodira C."/>
            <person name="Zeng Q."/>
            <person name="Yandava C."/>
            <person name="Alvarado L."/>
            <person name="Longcore J."/>
            <person name="James T."/>
        </authorList>
    </citation>
    <scope>NUCLEOTIDE SEQUENCE [LARGE SCALE GENOMIC DNA]</scope>
    <source>
        <strain evidence="5 6">JEL423</strain>
    </source>
</reference>
<organism evidence="5 6">
    <name type="scientific">Batrachochytrium dendrobatidis (strain JEL423)</name>
    <dbReference type="NCBI Taxonomy" id="403673"/>
    <lineage>
        <taxon>Eukaryota</taxon>
        <taxon>Fungi</taxon>
        <taxon>Fungi incertae sedis</taxon>
        <taxon>Chytridiomycota</taxon>
        <taxon>Chytridiomycota incertae sedis</taxon>
        <taxon>Chytridiomycetes</taxon>
        <taxon>Rhizophydiales</taxon>
        <taxon>Rhizophydiales incertae sedis</taxon>
        <taxon>Batrachochytrium</taxon>
    </lineage>
</organism>
<dbReference type="Gene3D" id="3.40.50.150">
    <property type="entry name" value="Vaccinia Virus protein VP39"/>
    <property type="match status" value="1"/>
</dbReference>
<sequence length="790" mass="88246">MSAQFAYAKNLTKDQPPPQWRGDIDTLMKSSISLVKAATPHMENVRAKKPPACYGRVKNLESMVPAQWWKSVFADAMYLKTDGDVVEDPDITKGEIALLEAMPEIKQIILRGSQPDSSDGRISQEKPARILDLCCGQGRHSLHLVKEYPHLFVHGHDQSSYLISLAQERASFQSVTTQSFFTVGDCRQIPYSEDTFDLVLVMGNSFGYFSNEDGDRAVLAEIKRVLAPGGRVVVDLTDGEFMRNNFAEHSWEWIDDTTFVCRERQLSEDRLRLISREIITVSSKGVVRDQFYQERLYSKTELQQLFVEAGMSVDPEGKEFADNGIVTIGYDLSKRKEDLGMMAQRMLVTAFKPRSGVCSDYTALDLDVAVEDDTTASGFIPSNDDASSIGASATTVTSEAREHPVLSVDQLARNLDAIAILGDNESNFLLEKAIVLMGDTSMPCVGKLGDTWNQEDIETRKQLVKALYDIGYSDEQLEIIDTHKDLVHTLSEKSVSFVLNFCDEGYQNDALKEMHIPALLDMANIQYSGAGPNCLTICYDKGLVNSTARTLGVPTPREMTYLSDVATSAVADLNKVDQLIREQILYPAFIKPIKGDNSLGITSRSIIHNKAELASYMDELSGIGIRDVLVQEYLTGTEYGIGMVGNSETGFHFFPTLKVDYSKIVEKQLEPILGYESKWDPSSPYWSDISYVAANLSAEVDNDLRKACVVLWKRFGCRDYARFDFRSDVGTGDNKDGLGGTIKLLEVNPNPGWCWDGKLAYMAKLDGIEYKDMLRMIIQVSWTRIQRSLI</sequence>
<dbReference type="InterPro" id="IPR029063">
    <property type="entry name" value="SAM-dependent_MTases_sf"/>
</dbReference>
<dbReference type="InterPro" id="IPR011761">
    <property type="entry name" value="ATP-grasp"/>
</dbReference>
<keyword evidence="2" id="KW-0436">Ligase</keyword>
<protein>
    <recommendedName>
        <fullName evidence="4">ATP-grasp domain-containing protein</fullName>
    </recommendedName>
</protein>
<dbReference type="SUPFAM" id="SSF56059">
    <property type="entry name" value="Glutathione synthetase ATP-binding domain-like"/>
    <property type="match status" value="1"/>
</dbReference>
<dbReference type="CDD" id="cd02440">
    <property type="entry name" value="AdoMet_MTases"/>
    <property type="match status" value="1"/>
</dbReference>
<name>A0A177WD81_BATDL</name>
<dbReference type="PANTHER" id="PTHR23132">
    <property type="entry name" value="D-ALANINE--D-ALANINE LIGASE"/>
    <property type="match status" value="1"/>
</dbReference>
<evidence type="ECO:0000259" key="4">
    <source>
        <dbReference type="PROSITE" id="PS50975"/>
    </source>
</evidence>
<dbReference type="InterPro" id="IPR013815">
    <property type="entry name" value="ATP_grasp_subdomain_1"/>
</dbReference>
<dbReference type="FunFam" id="3.30.470.20:FF:000105">
    <property type="entry name" value="Predicted protein"/>
    <property type="match status" value="1"/>
</dbReference>
<proteinExistence type="inferred from homology"/>
<evidence type="ECO:0000256" key="3">
    <source>
        <dbReference type="PROSITE-ProRule" id="PRU00409"/>
    </source>
</evidence>
<gene>
    <name evidence="5" type="ORF">BDEG_21542</name>
</gene>
<dbReference type="AlphaFoldDB" id="A0A177WD81"/>
<comment type="similarity">
    <text evidence="1">Belongs to the D-alanine--D-alanine ligase family.</text>
</comment>
<dbReference type="EMBL" id="DS022300">
    <property type="protein sequence ID" value="OAJ37531.1"/>
    <property type="molecule type" value="Genomic_DNA"/>
</dbReference>
<dbReference type="Gene3D" id="3.30.470.20">
    <property type="entry name" value="ATP-grasp fold, B domain"/>
    <property type="match status" value="1"/>
</dbReference>
<keyword evidence="3" id="KW-0547">Nucleotide-binding</keyword>
<dbReference type="eggNOG" id="ENOG502RB81">
    <property type="taxonomic scope" value="Eukaryota"/>
</dbReference>
<dbReference type="GO" id="GO:0005524">
    <property type="term" value="F:ATP binding"/>
    <property type="evidence" value="ECO:0007669"/>
    <property type="project" value="UniProtKB-UniRule"/>
</dbReference>
<dbReference type="PROSITE" id="PS50975">
    <property type="entry name" value="ATP_GRASP"/>
    <property type="match status" value="1"/>
</dbReference>
<evidence type="ECO:0000256" key="1">
    <source>
        <dbReference type="ARBA" id="ARBA00010871"/>
    </source>
</evidence>
<dbReference type="Proteomes" id="UP000077115">
    <property type="component" value="Unassembled WGS sequence"/>
</dbReference>
<dbReference type="Gene3D" id="2.20.25.110">
    <property type="entry name" value="S-adenosyl-L-methionine-dependent methyltransferases"/>
    <property type="match status" value="1"/>
</dbReference>
<evidence type="ECO:0000313" key="5">
    <source>
        <dbReference type="EMBL" id="OAJ37530.1"/>
    </source>
</evidence>
<reference evidence="5 6" key="2">
    <citation type="submission" date="2016-05" db="EMBL/GenBank/DDBJ databases">
        <title>Lineage-specific infection strategies underlie the spectrum of fungal disease in amphibians.</title>
        <authorList>
            <person name="Cuomo C.A."/>
            <person name="Farrer R.A."/>
            <person name="James T."/>
            <person name="Longcore J."/>
            <person name="Birren B."/>
        </authorList>
    </citation>
    <scope>NUCLEOTIDE SEQUENCE [LARGE SCALE GENOMIC DNA]</scope>
    <source>
        <strain evidence="5 6">JEL423</strain>
    </source>
</reference>
<dbReference type="EMBL" id="DS022300">
    <property type="protein sequence ID" value="OAJ37530.1"/>
    <property type="molecule type" value="Genomic_DNA"/>
</dbReference>
<dbReference type="Gene3D" id="3.30.1490.20">
    <property type="entry name" value="ATP-grasp fold, A domain"/>
    <property type="match status" value="1"/>
</dbReference>
<dbReference type="GO" id="GO:0008716">
    <property type="term" value="F:D-alanine-D-alanine ligase activity"/>
    <property type="evidence" value="ECO:0007669"/>
    <property type="project" value="InterPro"/>
</dbReference>
<evidence type="ECO:0000256" key="2">
    <source>
        <dbReference type="ARBA" id="ARBA00022598"/>
    </source>
</evidence>
<accession>A0A177WD81</accession>
<keyword evidence="3" id="KW-0067">ATP-binding</keyword>
<dbReference type="OrthoDB" id="2013972at2759"/>
<dbReference type="SUPFAM" id="SSF53335">
    <property type="entry name" value="S-adenosyl-L-methionine-dependent methyltransferases"/>
    <property type="match status" value="1"/>
</dbReference>
<dbReference type="STRING" id="403673.A0A177WD81"/>
<dbReference type="Pfam" id="PF13649">
    <property type="entry name" value="Methyltransf_25"/>
    <property type="match status" value="1"/>
</dbReference>
<dbReference type="InterPro" id="IPR041698">
    <property type="entry name" value="Methyltransf_25"/>
</dbReference>
<dbReference type="VEuPathDB" id="FungiDB:BDEG_21542"/>
<dbReference type="InterPro" id="IPR011095">
    <property type="entry name" value="Dala_Dala_lig_C"/>
</dbReference>
<dbReference type="Pfam" id="PF07478">
    <property type="entry name" value="Dala_Dala_lig_C"/>
    <property type="match status" value="1"/>
</dbReference>
<evidence type="ECO:0000313" key="6">
    <source>
        <dbReference type="Proteomes" id="UP000077115"/>
    </source>
</evidence>